<evidence type="ECO:0000313" key="4">
    <source>
        <dbReference type="Proteomes" id="UP000199706"/>
    </source>
</evidence>
<gene>
    <name evidence="3" type="ORF">SAMN05216466_105116</name>
</gene>
<keyword evidence="1 3" id="KW-0238">DNA-binding</keyword>
<evidence type="ECO:0000256" key="1">
    <source>
        <dbReference type="ARBA" id="ARBA00023125"/>
    </source>
</evidence>
<dbReference type="GO" id="GO:0005829">
    <property type="term" value="C:cytosol"/>
    <property type="evidence" value="ECO:0007669"/>
    <property type="project" value="TreeGrafter"/>
</dbReference>
<dbReference type="PANTHER" id="PTHR47894:SF1">
    <property type="entry name" value="HTH-TYPE TRANSCRIPTIONAL REGULATOR VQSM"/>
    <property type="match status" value="1"/>
</dbReference>
<dbReference type="Proteomes" id="UP000199706">
    <property type="component" value="Unassembled WGS sequence"/>
</dbReference>
<dbReference type="GO" id="GO:0000976">
    <property type="term" value="F:transcription cis-regulatory region binding"/>
    <property type="evidence" value="ECO:0007669"/>
    <property type="project" value="TreeGrafter"/>
</dbReference>
<feature type="domain" description="HTH araC/xylS-type" evidence="2">
    <location>
        <begin position="266"/>
        <end position="328"/>
    </location>
</feature>
<evidence type="ECO:0000259" key="2">
    <source>
        <dbReference type="PROSITE" id="PS01124"/>
    </source>
</evidence>
<dbReference type="Gene3D" id="1.10.10.60">
    <property type="entry name" value="Homeodomain-like"/>
    <property type="match status" value="1"/>
</dbReference>
<organism evidence="3 4">
    <name type="scientific">Paraburkholderia phenazinium</name>
    <dbReference type="NCBI Taxonomy" id="60549"/>
    <lineage>
        <taxon>Bacteria</taxon>
        <taxon>Pseudomonadati</taxon>
        <taxon>Pseudomonadota</taxon>
        <taxon>Betaproteobacteria</taxon>
        <taxon>Burkholderiales</taxon>
        <taxon>Burkholderiaceae</taxon>
        <taxon>Paraburkholderia</taxon>
    </lineage>
</organism>
<accession>A0A1G7WYZ8</accession>
<name>A0A1G7WYZ8_9BURK</name>
<dbReference type="EMBL" id="FNCJ01000005">
    <property type="protein sequence ID" value="SDG77111.1"/>
    <property type="molecule type" value="Genomic_DNA"/>
</dbReference>
<dbReference type="Pfam" id="PF12625">
    <property type="entry name" value="Arabinose_bd"/>
    <property type="match status" value="1"/>
</dbReference>
<protein>
    <submittedName>
        <fullName evidence="3">AraC-type DNA-binding protein</fullName>
    </submittedName>
</protein>
<evidence type="ECO:0000313" key="3">
    <source>
        <dbReference type="EMBL" id="SDG77111.1"/>
    </source>
</evidence>
<dbReference type="Pfam" id="PF12833">
    <property type="entry name" value="HTH_18"/>
    <property type="match status" value="1"/>
</dbReference>
<sequence>MSRSTDTTRSAAQRPATLHTVVIAAEVLKARGVSVEALLQGTGIRPADLEQPEALITHAQEVTAFGNALSASGDSGVGLDIGDAIPVTAYGCRGTAMLVSPTLEASLRLAFSFPLLAICYFNIALEVPGDEARVVIRDYTYRPDLLVLNSDVCLAAIRREIIGALGGREIAFSRITLAFPTPEHADRYSRLFGCPATFDAADTAMYFPAAELNSPLPLAHPHAYEIARHQCERKEAELARWVPGDIVGRVLELLYENPARKDYDPLGLSLRSLQRRLQLAGTSLSELRATVRRDLAARYLSDSRYSAKKVASRLGFEQAKSLSRLLSG</sequence>
<reference evidence="3 4" key="1">
    <citation type="submission" date="2016-10" db="EMBL/GenBank/DDBJ databases">
        <authorList>
            <person name="de Groot N.N."/>
        </authorList>
    </citation>
    <scope>NUCLEOTIDE SEQUENCE [LARGE SCALE GENOMIC DNA]</scope>
    <source>
        <strain evidence="3 4">LMG 2247</strain>
    </source>
</reference>
<dbReference type="RefSeq" id="WP_090684970.1">
    <property type="nucleotide sequence ID" value="NZ_CADERL010000001.1"/>
</dbReference>
<dbReference type="InterPro" id="IPR018060">
    <property type="entry name" value="HTH_AraC"/>
</dbReference>
<proteinExistence type="predicted"/>
<dbReference type="GO" id="GO:0003700">
    <property type="term" value="F:DNA-binding transcription factor activity"/>
    <property type="evidence" value="ECO:0007669"/>
    <property type="project" value="InterPro"/>
</dbReference>
<dbReference type="PROSITE" id="PS01124">
    <property type="entry name" value="HTH_ARAC_FAMILY_2"/>
    <property type="match status" value="1"/>
</dbReference>
<dbReference type="OrthoDB" id="6506763at2"/>
<dbReference type="AlphaFoldDB" id="A0A1G7WYZ8"/>
<dbReference type="InterPro" id="IPR032687">
    <property type="entry name" value="AraC-type_N"/>
</dbReference>
<dbReference type="PANTHER" id="PTHR47894">
    <property type="entry name" value="HTH-TYPE TRANSCRIPTIONAL REGULATOR GADX"/>
    <property type="match status" value="1"/>
</dbReference>